<dbReference type="PANTHER" id="PTHR43877">
    <property type="entry name" value="AMINOALKYLPHOSPHONATE N-ACETYLTRANSFERASE-RELATED-RELATED"/>
    <property type="match status" value="1"/>
</dbReference>
<sequence length="186" mass="20279">MPLLRNATELDAGKIATLVNRAYRPQADERGWTHEADLVSGPRTTEEQVLALFGSCSSILILCQDAGIVACVHVTCHERCANIGMLATDPCYQTQGMGKQILEYAERYASAHFGATSFRISVLSSRPELIAFYERRGYTRTGQTESYPIAAGTGEPIVDGLQLEILVKQLATASHQIEKFPEGTTG</sequence>
<name>A0A935JZM0_9RHOO</name>
<dbReference type="InterPro" id="IPR016181">
    <property type="entry name" value="Acyl_CoA_acyltransferase"/>
</dbReference>
<protein>
    <submittedName>
        <fullName evidence="4">GNAT family N-acetyltransferase</fullName>
    </submittedName>
</protein>
<dbReference type="EMBL" id="JADJMS010000046">
    <property type="protein sequence ID" value="MBK7416753.1"/>
    <property type="molecule type" value="Genomic_DNA"/>
</dbReference>
<keyword evidence="1" id="KW-0808">Transferase</keyword>
<evidence type="ECO:0000313" key="4">
    <source>
        <dbReference type="EMBL" id="MBK7416753.1"/>
    </source>
</evidence>
<keyword evidence="2" id="KW-0012">Acyltransferase</keyword>
<dbReference type="GO" id="GO:0016747">
    <property type="term" value="F:acyltransferase activity, transferring groups other than amino-acyl groups"/>
    <property type="evidence" value="ECO:0007669"/>
    <property type="project" value="InterPro"/>
</dbReference>
<proteinExistence type="predicted"/>
<organism evidence="4 5">
    <name type="scientific">Candidatus Dechloromonas phosphorivorans</name>
    <dbReference type="NCBI Taxonomy" id="2899244"/>
    <lineage>
        <taxon>Bacteria</taxon>
        <taxon>Pseudomonadati</taxon>
        <taxon>Pseudomonadota</taxon>
        <taxon>Betaproteobacteria</taxon>
        <taxon>Rhodocyclales</taxon>
        <taxon>Azonexaceae</taxon>
        <taxon>Dechloromonas</taxon>
    </lineage>
</organism>
<evidence type="ECO:0000313" key="5">
    <source>
        <dbReference type="Proteomes" id="UP000739411"/>
    </source>
</evidence>
<evidence type="ECO:0000259" key="3">
    <source>
        <dbReference type="PROSITE" id="PS51186"/>
    </source>
</evidence>
<evidence type="ECO:0000256" key="2">
    <source>
        <dbReference type="ARBA" id="ARBA00023315"/>
    </source>
</evidence>
<dbReference type="AlphaFoldDB" id="A0A935JZM0"/>
<dbReference type="PROSITE" id="PS51186">
    <property type="entry name" value="GNAT"/>
    <property type="match status" value="1"/>
</dbReference>
<dbReference type="Pfam" id="PF13508">
    <property type="entry name" value="Acetyltransf_7"/>
    <property type="match status" value="1"/>
</dbReference>
<dbReference type="CDD" id="cd04301">
    <property type="entry name" value="NAT_SF"/>
    <property type="match status" value="1"/>
</dbReference>
<dbReference type="PANTHER" id="PTHR43877:SF2">
    <property type="entry name" value="AMINOALKYLPHOSPHONATE N-ACETYLTRANSFERASE-RELATED"/>
    <property type="match status" value="1"/>
</dbReference>
<dbReference type="InterPro" id="IPR000182">
    <property type="entry name" value="GNAT_dom"/>
</dbReference>
<evidence type="ECO:0000256" key="1">
    <source>
        <dbReference type="ARBA" id="ARBA00022679"/>
    </source>
</evidence>
<comment type="caution">
    <text evidence="4">The sequence shown here is derived from an EMBL/GenBank/DDBJ whole genome shotgun (WGS) entry which is preliminary data.</text>
</comment>
<gene>
    <name evidence="4" type="ORF">IPJ38_18270</name>
</gene>
<dbReference type="InterPro" id="IPR050832">
    <property type="entry name" value="Bact_Acetyltransf"/>
</dbReference>
<dbReference type="SUPFAM" id="SSF55729">
    <property type="entry name" value="Acyl-CoA N-acyltransferases (Nat)"/>
    <property type="match status" value="1"/>
</dbReference>
<feature type="domain" description="N-acetyltransferase" evidence="3">
    <location>
        <begin position="2"/>
        <end position="164"/>
    </location>
</feature>
<reference evidence="4 5" key="1">
    <citation type="submission" date="2020-10" db="EMBL/GenBank/DDBJ databases">
        <title>Connecting structure to function with the recovery of over 1000 high-quality activated sludge metagenome-assembled genomes encoding full-length rRNA genes using long-read sequencing.</title>
        <authorList>
            <person name="Singleton C.M."/>
            <person name="Petriglieri F."/>
            <person name="Kristensen J.M."/>
            <person name="Kirkegaard R.H."/>
            <person name="Michaelsen T.Y."/>
            <person name="Andersen M.H."/>
            <person name="Karst S.M."/>
            <person name="Dueholm M.S."/>
            <person name="Nielsen P.H."/>
            <person name="Albertsen M."/>
        </authorList>
    </citation>
    <scope>NUCLEOTIDE SEQUENCE [LARGE SCALE GENOMIC DNA]</scope>
    <source>
        <strain evidence="4">EsbW_18-Q3-R4-48_BATAC.463</strain>
    </source>
</reference>
<accession>A0A935JZM0</accession>
<dbReference type="Gene3D" id="3.40.630.30">
    <property type="match status" value="1"/>
</dbReference>
<dbReference type="Proteomes" id="UP000739411">
    <property type="component" value="Unassembled WGS sequence"/>
</dbReference>